<proteinExistence type="predicted"/>
<dbReference type="AlphaFoldDB" id="A0A1B9ATU3"/>
<organism evidence="1 2">
    <name type="scientific">Pseudobacillus wudalianchiensis</name>
    <dbReference type="NCBI Taxonomy" id="1743143"/>
    <lineage>
        <taxon>Bacteria</taxon>
        <taxon>Bacillati</taxon>
        <taxon>Bacillota</taxon>
        <taxon>Bacilli</taxon>
        <taxon>Bacillales</taxon>
        <taxon>Bacillaceae</taxon>
        <taxon>Pseudobacillus</taxon>
    </lineage>
</organism>
<accession>A0A1B9ATU3</accession>
<dbReference type="EMBL" id="MAYT01000023">
    <property type="protein sequence ID" value="OCA87297.1"/>
    <property type="molecule type" value="Genomic_DNA"/>
</dbReference>
<keyword evidence="2" id="KW-1185">Reference proteome</keyword>
<gene>
    <name evidence="1" type="ORF">A8F95_08600</name>
</gene>
<evidence type="ECO:0000313" key="1">
    <source>
        <dbReference type="EMBL" id="OCA87297.1"/>
    </source>
</evidence>
<reference evidence="2" key="1">
    <citation type="submission" date="2016-05" db="EMBL/GenBank/DDBJ databases">
        <authorList>
            <person name="Liu B."/>
            <person name="Wang J."/>
            <person name="Zhu Y."/>
            <person name="Liu G."/>
            <person name="Chen Q."/>
            <person name="Chen Z."/>
            <person name="Lan J."/>
            <person name="Che J."/>
            <person name="Ge C."/>
            <person name="Shi H."/>
            <person name="Pan Z."/>
            <person name="Liu X."/>
        </authorList>
    </citation>
    <scope>NUCLEOTIDE SEQUENCE [LARGE SCALE GENOMIC DNA]</scope>
    <source>
        <strain evidence="2">FJAT-27215</strain>
    </source>
</reference>
<dbReference type="Proteomes" id="UP000092578">
    <property type="component" value="Unassembled WGS sequence"/>
</dbReference>
<evidence type="ECO:0000313" key="2">
    <source>
        <dbReference type="Proteomes" id="UP000092578"/>
    </source>
</evidence>
<sequence length="118" mass="13447">MYVFTDVDTYLFSLAYTEQYQEFDVLEREKRVFTAYELLTTYYPADILTPKIIALQTKYMIEGEEDEYAKYKRQGIKSLGVKGISLSFDDKSTAIAPDVIALIEQTNTSGGAFVGRLI</sequence>
<comment type="caution">
    <text evidence="1">The sequence shown here is derived from an EMBL/GenBank/DDBJ whole genome shotgun (WGS) entry which is preliminary data.</text>
</comment>
<dbReference type="RefSeq" id="WP_065410744.1">
    <property type="nucleotide sequence ID" value="NZ_MAYT01000023.1"/>
</dbReference>
<name>A0A1B9ATU3_9BACI</name>
<protein>
    <submittedName>
        <fullName evidence="1">Uncharacterized protein</fullName>
    </submittedName>
</protein>